<evidence type="ECO:0000256" key="1">
    <source>
        <dbReference type="ARBA" id="ARBA00007905"/>
    </source>
</evidence>
<dbReference type="EMBL" id="MLOK01000026">
    <property type="protein sequence ID" value="OIM21740.1"/>
    <property type="molecule type" value="Genomic_DNA"/>
</dbReference>
<dbReference type="GO" id="GO:0043892">
    <property type="term" value="F:methylglyoxal reductase (NADPH) activity"/>
    <property type="evidence" value="ECO:0007669"/>
    <property type="project" value="UniProtKB-EC"/>
</dbReference>
<dbReference type="Pfam" id="PF00248">
    <property type="entry name" value="Aldo_ket_red"/>
    <property type="match status" value="1"/>
</dbReference>
<dbReference type="FunFam" id="3.20.20.100:FF:000002">
    <property type="entry name" value="2,5-diketo-D-gluconic acid reductase A"/>
    <property type="match status" value="1"/>
</dbReference>
<dbReference type="CDD" id="cd19071">
    <property type="entry name" value="AKR_AKR1-5-like"/>
    <property type="match status" value="1"/>
</dbReference>
<evidence type="ECO:0000256" key="4">
    <source>
        <dbReference type="PIRSR" id="PIRSR000097-1"/>
    </source>
</evidence>
<dbReference type="PRINTS" id="PR00069">
    <property type="entry name" value="ALDKETRDTASE"/>
</dbReference>
<organism evidence="9 11">
    <name type="scientific">Oenococcus oeni</name>
    <name type="common">Leuconostoc oenos</name>
    <dbReference type="NCBI Taxonomy" id="1247"/>
    <lineage>
        <taxon>Bacteria</taxon>
        <taxon>Bacillati</taxon>
        <taxon>Bacillota</taxon>
        <taxon>Bacilli</taxon>
        <taxon>Lactobacillales</taxon>
        <taxon>Lactobacillaceae</taxon>
        <taxon>Oenococcus</taxon>
    </lineage>
</organism>
<dbReference type="Proteomes" id="UP000181728">
    <property type="component" value="Unassembled WGS sequence"/>
</dbReference>
<feature type="site" description="Lowers pKa of active site Tyr" evidence="6">
    <location>
        <position position="78"/>
    </location>
</feature>
<dbReference type="InterPro" id="IPR020471">
    <property type="entry name" value="AKR"/>
</dbReference>
<feature type="active site" description="Proton donor" evidence="4">
    <location>
        <position position="53"/>
    </location>
</feature>
<accession>A0A483BBJ9</accession>
<keyword evidence="2" id="KW-0521">NADP</keyword>
<feature type="domain" description="NADP-dependent oxidoreductase" evidence="7">
    <location>
        <begin position="19"/>
        <end position="270"/>
    </location>
</feature>
<dbReference type="PIRSF" id="PIRSF000097">
    <property type="entry name" value="AKR"/>
    <property type="match status" value="1"/>
</dbReference>
<dbReference type="RefSeq" id="WP_002817060.1">
    <property type="nucleotide sequence ID" value="NZ_CP027431.1"/>
</dbReference>
<evidence type="ECO:0000313" key="8">
    <source>
        <dbReference type="EMBL" id="OIM21740.1"/>
    </source>
</evidence>
<evidence type="ECO:0000313" key="10">
    <source>
        <dbReference type="Proteomes" id="UP000181728"/>
    </source>
</evidence>
<protein>
    <submittedName>
        <fullName evidence="8">2,5-diketo-D-gluconic acid reductase</fullName>
    </submittedName>
    <submittedName>
        <fullName evidence="9">Promiscuous glyoxal/methylglyoxal reductase</fullName>
        <ecNumber evidence="9">1.1.1.283</ecNumber>
    </submittedName>
</protein>
<evidence type="ECO:0000256" key="2">
    <source>
        <dbReference type="ARBA" id="ARBA00022857"/>
    </source>
</evidence>
<reference evidence="8 10" key="1">
    <citation type="journal article" date="2016" name="BMC Genomics">
        <title>Consensus pan-genome assembly of the specialised wine bacterium Oenococcus oeni.</title>
        <authorList>
            <person name="Sternes P.R."/>
            <person name="Borneman A.R."/>
        </authorList>
    </citation>
    <scope>NUCLEOTIDE SEQUENCE [LARGE SCALE GENOMIC DNA]</scope>
    <source>
        <strain evidence="8 10">AWRIB661</strain>
    </source>
</reference>
<reference evidence="9 11" key="2">
    <citation type="submission" date="2018-08" db="EMBL/GenBank/DDBJ databases">
        <authorList>
            <person name="Lorentzen P. G. S. M."/>
        </authorList>
    </citation>
    <scope>NUCLEOTIDE SEQUENCE [LARGE SCALE GENOMIC DNA]</scope>
    <source>
        <strain evidence="9 11">CRBO_1381</strain>
    </source>
</reference>
<evidence type="ECO:0000313" key="11">
    <source>
        <dbReference type="Proteomes" id="UP000294726"/>
    </source>
</evidence>
<evidence type="ECO:0000259" key="7">
    <source>
        <dbReference type="Pfam" id="PF00248"/>
    </source>
</evidence>
<dbReference type="InterPro" id="IPR036812">
    <property type="entry name" value="NAD(P)_OxRdtase_dom_sf"/>
</dbReference>
<comment type="similarity">
    <text evidence="1">Belongs to the aldo/keto reductase family.</text>
</comment>
<dbReference type="PANTHER" id="PTHR43827:SF3">
    <property type="entry name" value="NADP-DEPENDENT OXIDOREDUCTASE DOMAIN-CONTAINING PROTEIN"/>
    <property type="match status" value="1"/>
</dbReference>
<dbReference type="EC" id="1.1.1.283" evidence="9"/>
<name>A0A483BBJ9_OENOE</name>
<feature type="binding site" evidence="5">
    <location>
        <position position="111"/>
    </location>
    <ligand>
        <name>substrate</name>
    </ligand>
</feature>
<dbReference type="PROSITE" id="PS00062">
    <property type="entry name" value="ALDOKETO_REDUCTASE_2"/>
    <property type="match status" value="1"/>
</dbReference>
<dbReference type="EMBL" id="LR031358">
    <property type="protein sequence ID" value="VDB97493.1"/>
    <property type="molecule type" value="Genomic_DNA"/>
</dbReference>
<evidence type="ECO:0000256" key="6">
    <source>
        <dbReference type="PIRSR" id="PIRSR000097-3"/>
    </source>
</evidence>
<evidence type="ECO:0000313" key="9">
    <source>
        <dbReference type="EMBL" id="VDB97493.1"/>
    </source>
</evidence>
<dbReference type="Gene3D" id="3.20.20.100">
    <property type="entry name" value="NADP-dependent oxidoreductase domain"/>
    <property type="match status" value="1"/>
</dbReference>
<evidence type="ECO:0000256" key="5">
    <source>
        <dbReference type="PIRSR" id="PIRSR000097-2"/>
    </source>
</evidence>
<dbReference type="InterPro" id="IPR023210">
    <property type="entry name" value="NADP_OxRdtase_dom"/>
</dbReference>
<evidence type="ECO:0000256" key="3">
    <source>
        <dbReference type="ARBA" id="ARBA00023002"/>
    </source>
</evidence>
<dbReference type="PANTHER" id="PTHR43827">
    <property type="entry name" value="2,5-DIKETO-D-GLUCONIC ACID REDUCTASE"/>
    <property type="match status" value="1"/>
</dbReference>
<dbReference type="InterPro" id="IPR018170">
    <property type="entry name" value="Aldo/ket_reductase_CS"/>
</dbReference>
<dbReference type="GeneID" id="75065343"/>
<dbReference type="AlphaFoldDB" id="A0A483BBJ9"/>
<dbReference type="Proteomes" id="UP000294726">
    <property type="component" value="Chromosome"/>
</dbReference>
<keyword evidence="3 9" id="KW-0560">Oxidoreductase</keyword>
<proteinExistence type="inferred from homology"/>
<dbReference type="SUPFAM" id="SSF51430">
    <property type="entry name" value="NAD(P)-linked oxidoreductase"/>
    <property type="match status" value="1"/>
</dbReference>
<gene>
    <name evidence="9" type="primary">yvgN</name>
    <name evidence="8" type="ORF">ATX59_02475</name>
    <name evidence="9" type="ORF">OENI_0477</name>
</gene>
<sequence>MSILDETFQLNNGNQIPKVAFGTWRLKDGDEAYQAVAAALKIGYRHIDTAFHYFNEPSVGQAIKDSGIKREDIFLTTKLPAEIKNHDDILKNFQESLDRLQTDYVDLYLIHAPWPWADINLDYRYDGANREAWQAMEEIYKSGRAKAIGVSNFDVHDLKNIQQIWSVKPAVNQIEFYVGWTQPKIAAYTKSLDIQLEAYSPLATGGLATQPDIQKIAEKYQVSVPQVALKYVLQKNVLPLPRATKAEHVKSNAELDFEISAADMEVLDKLPDTGQARHNVTMG</sequence>
<dbReference type="PROSITE" id="PS00798">
    <property type="entry name" value="ALDOKETO_REDUCTASE_1"/>
    <property type="match status" value="1"/>
</dbReference>